<dbReference type="InterPro" id="IPR000719">
    <property type="entry name" value="Prot_kinase_dom"/>
</dbReference>
<protein>
    <recommendedName>
        <fullName evidence="6">mitogen-activated protein kinase kinase</fullName>
        <ecNumber evidence="6">2.7.12.2</ecNumber>
    </recommendedName>
</protein>
<name>A0AAD7JZJ1_9AGAR</name>
<dbReference type="SMART" id="SM00220">
    <property type="entry name" value="S_TKc"/>
    <property type="match status" value="1"/>
</dbReference>
<evidence type="ECO:0000256" key="7">
    <source>
        <dbReference type="PROSITE-ProRule" id="PRU10141"/>
    </source>
</evidence>
<feature type="binding site" evidence="7">
    <location>
        <position position="231"/>
    </location>
    <ligand>
        <name>ATP</name>
        <dbReference type="ChEBI" id="CHEBI:30616"/>
    </ligand>
</feature>
<sequence>MSMQTSARPVGPRAISSPSQASLTANVAPTPPLKIVKQPQRPTLSPPAVPSARSPTPVLGLSIPGVNSRPNTPKPKINIAIPALNTSGGAGQANGDAEESQGGYYSGGQFGSAVKLNSTEHEERTIRPDPPQARPEPLNSIRQLLKTLDEKKPERAEPTNGTSRENSDVEEDDGDAVHTDPQQHLPWSDDVLEEVSRLGEGAGGAVHKVRDKRTGKIMARKTITTREAPMKQLLRELSIISSTAHINIILFHGAYMSPSSSEVKILMEYCEGGSLEAVGKRIKERNAVVGEKIAGRLAEGVLQGLNYLHTKRTIHRDIKPSNILLSREGVVKLCDFGVSGELVESQAGTFTGTSFYMAPERICGAKYTIRSDVWSTGISLLELVQNRFPFPADLPPIELMMYITAGEPPRLDDEPGVQWSPEMKDFIRQTLIVDALARPTPKDMLEHPWVKNAMLQEVHMARWIRKVWEWPKTSRRSRDNTSLSRNDSSPPSSGSPKRASAEEPPQT</sequence>
<dbReference type="AlphaFoldDB" id="A0AAD7JZJ1"/>
<keyword evidence="3 10" id="KW-0418">Kinase</keyword>
<gene>
    <name evidence="10" type="ORF">DFH07DRAFT_802479</name>
</gene>
<keyword evidence="2 7" id="KW-0547">Nucleotide-binding</keyword>
<dbReference type="EMBL" id="JARJLG010000019">
    <property type="protein sequence ID" value="KAJ7772596.1"/>
    <property type="molecule type" value="Genomic_DNA"/>
</dbReference>
<keyword evidence="11" id="KW-1185">Reference proteome</keyword>
<comment type="similarity">
    <text evidence="5">Belongs to the protein kinase superfamily. STE Ser/Thr protein kinase family. MAP kinase kinase subfamily.</text>
</comment>
<dbReference type="InterPro" id="IPR011009">
    <property type="entry name" value="Kinase-like_dom_sf"/>
</dbReference>
<dbReference type="PROSITE" id="PS50011">
    <property type="entry name" value="PROTEIN_KINASE_DOM"/>
    <property type="match status" value="1"/>
</dbReference>
<accession>A0AAD7JZJ1</accession>
<evidence type="ECO:0000256" key="6">
    <source>
        <dbReference type="ARBA" id="ARBA00038999"/>
    </source>
</evidence>
<evidence type="ECO:0000256" key="3">
    <source>
        <dbReference type="ARBA" id="ARBA00022777"/>
    </source>
</evidence>
<keyword evidence="1" id="KW-0808">Transferase</keyword>
<dbReference type="EC" id="2.7.12.2" evidence="6"/>
<reference evidence="10" key="1">
    <citation type="submission" date="2023-03" db="EMBL/GenBank/DDBJ databases">
        <title>Massive genome expansion in bonnet fungi (Mycena s.s.) driven by repeated elements and novel gene families across ecological guilds.</title>
        <authorList>
            <consortium name="Lawrence Berkeley National Laboratory"/>
            <person name="Harder C.B."/>
            <person name="Miyauchi S."/>
            <person name="Viragh M."/>
            <person name="Kuo A."/>
            <person name="Thoen E."/>
            <person name="Andreopoulos B."/>
            <person name="Lu D."/>
            <person name="Skrede I."/>
            <person name="Drula E."/>
            <person name="Henrissat B."/>
            <person name="Morin E."/>
            <person name="Kohler A."/>
            <person name="Barry K."/>
            <person name="LaButti K."/>
            <person name="Morin E."/>
            <person name="Salamov A."/>
            <person name="Lipzen A."/>
            <person name="Mereny Z."/>
            <person name="Hegedus B."/>
            <person name="Baldrian P."/>
            <person name="Stursova M."/>
            <person name="Weitz H."/>
            <person name="Taylor A."/>
            <person name="Grigoriev I.V."/>
            <person name="Nagy L.G."/>
            <person name="Martin F."/>
            <person name="Kauserud H."/>
        </authorList>
    </citation>
    <scope>NUCLEOTIDE SEQUENCE</scope>
    <source>
        <strain evidence="10">CBHHK188m</strain>
    </source>
</reference>
<dbReference type="GO" id="GO:0005524">
    <property type="term" value="F:ATP binding"/>
    <property type="evidence" value="ECO:0007669"/>
    <property type="project" value="UniProtKB-UniRule"/>
</dbReference>
<dbReference type="PROSITE" id="PS00107">
    <property type="entry name" value="PROTEIN_KINASE_ATP"/>
    <property type="match status" value="1"/>
</dbReference>
<dbReference type="Gene3D" id="1.10.510.10">
    <property type="entry name" value="Transferase(Phosphotransferase) domain 1"/>
    <property type="match status" value="1"/>
</dbReference>
<dbReference type="Gene3D" id="3.30.200.20">
    <property type="entry name" value="Phosphorylase Kinase, domain 1"/>
    <property type="match status" value="1"/>
</dbReference>
<evidence type="ECO:0000256" key="5">
    <source>
        <dbReference type="ARBA" id="ARBA00038035"/>
    </source>
</evidence>
<dbReference type="GO" id="GO:0004708">
    <property type="term" value="F:MAP kinase kinase activity"/>
    <property type="evidence" value="ECO:0007669"/>
    <property type="project" value="UniProtKB-EC"/>
</dbReference>
<proteinExistence type="inferred from homology"/>
<feature type="compositionally biased region" description="Polar residues" evidence="8">
    <location>
        <begin position="16"/>
        <end position="27"/>
    </location>
</feature>
<evidence type="ECO:0000256" key="1">
    <source>
        <dbReference type="ARBA" id="ARBA00022679"/>
    </source>
</evidence>
<dbReference type="PANTHER" id="PTHR48013:SF6">
    <property type="entry name" value="MAP KINASE KINASE MKK1_SSP32-RELATED"/>
    <property type="match status" value="1"/>
</dbReference>
<dbReference type="Proteomes" id="UP001215280">
    <property type="component" value="Unassembled WGS sequence"/>
</dbReference>
<dbReference type="GO" id="GO:0000196">
    <property type="term" value="P:cell integrity MAPK cascade"/>
    <property type="evidence" value="ECO:0007669"/>
    <property type="project" value="TreeGrafter"/>
</dbReference>
<feature type="region of interest" description="Disordered" evidence="8">
    <location>
        <begin position="473"/>
        <end position="507"/>
    </location>
</feature>
<feature type="compositionally biased region" description="Basic and acidic residues" evidence="8">
    <location>
        <begin position="118"/>
        <end position="127"/>
    </location>
</feature>
<keyword evidence="4 7" id="KW-0067">ATP-binding</keyword>
<evidence type="ECO:0000313" key="11">
    <source>
        <dbReference type="Proteomes" id="UP001215280"/>
    </source>
</evidence>
<evidence type="ECO:0000256" key="8">
    <source>
        <dbReference type="SAM" id="MobiDB-lite"/>
    </source>
</evidence>
<dbReference type="Pfam" id="PF00069">
    <property type="entry name" value="Pkinase"/>
    <property type="match status" value="1"/>
</dbReference>
<dbReference type="SUPFAM" id="SSF56112">
    <property type="entry name" value="Protein kinase-like (PK-like)"/>
    <property type="match status" value="1"/>
</dbReference>
<feature type="compositionally biased region" description="Low complexity" evidence="8">
    <location>
        <begin position="482"/>
        <end position="498"/>
    </location>
</feature>
<feature type="compositionally biased region" description="Basic and acidic residues" evidence="8">
    <location>
        <begin position="147"/>
        <end position="157"/>
    </location>
</feature>
<dbReference type="PANTHER" id="PTHR48013">
    <property type="entry name" value="DUAL SPECIFICITY MITOGEN-ACTIVATED PROTEIN KINASE KINASE 5-RELATED"/>
    <property type="match status" value="1"/>
</dbReference>
<comment type="caution">
    <text evidence="10">The sequence shown here is derived from an EMBL/GenBank/DDBJ whole genome shotgun (WGS) entry which is preliminary data.</text>
</comment>
<feature type="region of interest" description="Disordered" evidence="8">
    <location>
        <begin position="1"/>
        <end position="187"/>
    </location>
</feature>
<dbReference type="FunFam" id="1.10.510.10:FF:000263">
    <property type="entry name" value="MAP kinase skh1/pek1"/>
    <property type="match status" value="1"/>
</dbReference>
<evidence type="ECO:0000259" key="9">
    <source>
        <dbReference type="PROSITE" id="PS50011"/>
    </source>
</evidence>
<dbReference type="GO" id="GO:0060237">
    <property type="term" value="P:regulation of fungal-type cell wall organization"/>
    <property type="evidence" value="ECO:0007669"/>
    <property type="project" value="TreeGrafter"/>
</dbReference>
<organism evidence="10 11">
    <name type="scientific">Mycena maculata</name>
    <dbReference type="NCBI Taxonomy" id="230809"/>
    <lineage>
        <taxon>Eukaryota</taxon>
        <taxon>Fungi</taxon>
        <taxon>Dikarya</taxon>
        <taxon>Basidiomycota</taxon>
        <taxon>Agaricomycotina</taxon>
        <taxon>Agaricomycetes</taxon>
        <taxon>Agaricomycetidae</taxon>
        <taxon>Agaricales</taxon>
        <taxon>Marasmiineae</taxon>
        <taxon>Mycenaceae</taxon>
        <taxon>Mycena</taxon>
    </lineage>
</organism>
<feature type="domain" description="Protein kinase" evidence="9">
    <location>
        <begin position="192"/>
        <end position="450"/>
    </location>
</feature>
<evidence type="ECO:0000256" key="2">
    <source>
        <dbReference type="ARBA" id="ARBA00022741"/>
    </source>
</evidence>
<evidence type="ECO:0000313" key="10">
    <source>
        <dbReference type="EMBL" id="KAJ7772596.1"/>
    </source>
</evidence>
<evidence type="ECO:0000256" key="4">
    <source>
        <dbReference type="ARBA" id="ARBA00022840"/>
    </source>
</evidence>
<dbReference type="InterPro" id="IPR017441">
    <property type="entry name" value="Protein_kinase_ATP_BS"/>
</dbReference>